<keyword evidence="1" id="KW-0812">Transmembrane</keyword>
<sequence length="54" mass="6084">MKVRPQETTFRSARWNPRWGDLWPVLAWMGVGGLLQLARLLGPAASTALPWLNP</sequence>
<evidence type="ECO:0000256" key="1">
    <source>
        <dbReference type="SAM" id="Phobius"/>
    </source>
</evidence>
<proteinExistence type="predicted"/>
<organism evidence="2 3">
    <name type="scientific">candidate division WOR-3 bacterium</name>
    <dbReference type="NCBI Taxonomy" id="2052148"/>
    <lineage>
        <taxon>Bacteria</taxon>
        <taxon>Bacteria division WOR-3</taxon>
    </lineage>
</organism>
<protein>
    <submittedName>
        <fullName evidence="2">Uncharacterized protein</fullName>
    </submittedName>
</protein>
<accession>A0A9D5K8Q8</accession>
<dbReference type="EMBL" id="WJKJ01000158">
    <property type="protein sequence ID" value="MBD3364533.1"/>
    <property type="molecule type" value="Genomic_DNA"/>
</dbReference>
<keyword evidence="1" id="KW-1133">Transmembrane helix</keyword>
<feature type="transmembrane region" description="Helical" evidence="1">
    <location>
        <begin position="21"/>
        <end position="42"/>
    </location>
</feature>
<dbReference type="Proteomes" id="UP000630660">
    <property type="component" value="Unassembled WGS sequence"/>
</dbReference>
<comment type="caution">
    <text evidence="2">The sequence shown here is derived from an EMBL/GenBank/DDBJ whole genome shotgun (WGS) entry which is preliminary data.</text>
</comment>
<reference evidence="2" key="1">
    <citation type="submission" date="2019-11" db="EMBL/GenBank/DDBJ databases">
        <title>Microbial mats filling the niche in hypersaline microbial mats.</title>
        <authorList>
            <person name="Wong H.L."/>
            <person name="Macleod F.I."/>
            <person name="White R.A. III"/>
            <person name="Burns B.P."/>
        </authorList>
    </citation>
    <scope>NUCLEOTIDE SEQUENCE</scope>
    <source>
        <strain evidence="2">Bin_327</strain>
    </source>
</reference>
<evidence type="ECO:0000313" key="3">
    <source>
        <dbReference type="Proteomes" id="UP000630660"/>
    </source>
</evidence>
<evidence type="ECO:0000313" key="2">
    <source>
        <dbReference type="EMBL" id="MBD3364533.1"/>
    </source>
</evidence>
<dbReference type="AlphaFoldDB" id="A0A9D5K8Q8"/>
<keyword evidence="1" id="KW-0472">Membrane</keyword>
<name>A0A9D5K8Q8_UNCW3</name>
<feature type="non-terminal residue" evidence="2">
    <location>
        <position position="54"/>
    </location>
</feature>
<gene>
    <name evidence="2" type="ORF">GF359_04900</name>
</gene>